<dbReference type="SUPFAM" id="SSF49854">
    <property type="entry name" value="Spermadhesin, CUB domain"/>
    <property type="match status" value="1"/>
</dbReference>
<evidence type="ECO:0000313" key="7">
    <source>
        <dbReference type="Proteomes" id="UP000018468"/>
    </source>
</evidence>
<organism evidence="6 7">
    <name type="scientific">Lepisosteus oculatus</name>
    <name type="common">Spotted gar</name>
    <dbReference type="NCBI Taxonomy" id="7918"/>
    <lineage>
        <taxon>Eukaryota</taxon>
        <taxon>Metazoa</taxon>
        <taxon>Chordata</taxon>
        <taxon>Craniata</taxon>
        <taxon>Vertebrata</taxon>
        <taxon>Euteleostomi</taxon>
        <taxon>Actinopterygii</taxon>
        <taxon>Neopterygii</taxon>
        <taxon>Holostei</taxon>
        <taxon>Semionotiformes</taxon>
        <taxon>Lepisosteidae</taxon>
        <taxon>Lepisosteus</taxon>
    </lineage>
</organism>
<keyword evidence="4" id="KW-1133">Transmembrane helix</keyword>
<dbReference type="Bgee" id="ENSLOCG00000002672">
    <property type="expression patterns" value="Expressed in muscle tissue and 7 other cell types or tissues"/>
</dbReference>
<dbReference type="STRING" id="7918.ENSLOCP00000003136"/>
<accession>W5M428</accession>
<reference evidence="6" key="3">
    <citation type="submission" date="2025-09" db="UniProtKB">
        <authorList>
            <consortium name="Ensembl"/>
        </authorList>
    </citation>
    <scope>IDENTIFICATION</scope>
</reference>
<evidence type="ECO:0000256" key="2">
    <source>
        <dbReference type="PROSITE-ProRule" id="PRU00059"/>
    </source>
</evidence>
<dbReference type="PROSITE" id="PS01180">
    <property type="entry name" value="CUB"/>
    <property type="match status" value="1"/>
</dbReference>
<feature type="domain" description="CUB" evidence="5">
    <location>
        <begin position="10"/>
        <end position="61"/>
    </location>
</feature>
<feature type="compositionally biased region" description="Polar residues" evidence="3">
    <location>
        <begin position="138"/>
        <end position="152"/>
    </location>
</feature>
<dbReference type="InterPro" id="IPR052129">
    <property type="entry name" value="Spermadhesin-Link_domain"/>
</dbReference>
<dbReference type="Gene3D" id="2.60.120.290">
    <property type="entry name" value="Spermadhesin, CUB domain"/>
    <property type="match status" value="1"/>
</dbReference>
<dbReference type="PANTHER" id="PTHR46908">
    <property type="entry name" value="CUBILIN-LIKE PROTEIN"/>
    <property type="match status" value="1"/>
</dbReference>
<dbReference type="AlphaFoldDB" id="W5M428"/>
<dbReference type="InParanoid" id="W5M428"/>
<feature type="compositionally biased region" description="Low complexity" evidence="3">
    <location>
        <begin position="169"/>
        <end position="181"/>
    </location>
</feature>
<evidence type="ECO:0000256" key="1">
    <source>
        <dbReference type="ARBA" id="ARBA00023157"/>
    </source>
</evidence>
<dbReference type="Proteomes" id="UP000018468">
    <property type="component" value="Linkage group LG20"/>
</dbReference>
<evidence type="ECO:0000256" key="3">
    <source>
        <dbReference type="SAM" id="MobiDB-lite"/>
    </source>
</evidence>
<dbReference type="OMA" id="RPAYEEN"/>
<dbReference type="CDD" id="cd00041">
    <property type="entry name" value="CUB"/>
    <property type="match status" value="1"/>
</dbReference>
<dbReference type="SMART" id="SM00042">
    <property type="entry name" value="CUB"/>
    <property type="match status" value="1"/>
</dbReference>
<keyword evidence="4" id="KW-0472">Membrane</keyword>
<comment type="caution">
    <text evidence="2">Lacks conserved residue(s) required for the propagation of feature annotation.</text>
</comment>
<dbReference type="GeneTree" id="ENSGT00870000136894"/>
<evidence type="ECO:0000313" key="6">
    <source>
        <dbReference type="Ensembl" id="ENSLOCP00000003136.1"/>
    </source>
</evidence>
<feature type="region of interest" description="Disordered" evidence="3">
    <location>
        <begin position="82"/>
        <end position="186"/>
    </location>
</feature>
<protein>
    <submittedName>
        <fullName evidence="6">Si:dkey-112e17.1</fullName>
    </submittedName>
</protein>
<feature type="transmembrane region" description="Helical" evidence="4">
    <location>
        <begin position="269"/>
        <end position="291"/>
    </location>
</feature>
<reference evidence="7" key="1">
    <citation type="submission" date="2011-12" db="EMBL/GenBank/DDBJ databases">
        <title>The Draft Genome of Lepisosteus oculatus.</title>
        <authorList>
            <consortium name="The Broad Institute Genome Assembly &amp; Analysis Group"/>
            <consortium name="Computational R&amp;D Group"/>
            <consortium name="and Sequencing Platform"/>
            <person name="Di Palma F."/>
            <person name="Alfoldi J."/>
            <person name="Johnson J."/>
            <person name="Berlin A."/>
            <person name="Gnerre S."/>
            <person name="Jaffe D."/>
            <person name="MacCallum I."/>
            <person name="Young S."/>
            <person name="Walker B.J."/>
            <person name="Lander E.S."/>
            <person name="Lindblad-Toh K."/>
        </authorList>
    </citation>
    <scope>NUCLEOTIDE SEQUENCE [LARGE SCALE GENOMIC DNA]</scope>
</reference>
<sequence length="292" mass="31960">MYTAKVYFDCGAVVDVVDEQGLVLSPGFPYNYSSGTHCVWQFFVPVGYRLTMEVFDFDVFESPGSTGMVVTPNGLPRQTQVSATKTSWGSSERLPPLPSKTEEVRQVVVQEESTKMEMAKVSNSAKRSTDLHPGVKPQSRQAGTRAENSVSPDTYRRPAYEENATSVPETSTGAAETGAETRPSSAEACPHDVLYISDLTTFSSRFCGSNKPTGRRLAFGSSREMVEVIMELITTTHWGRGFVLLFQYRNETDEADGHFRKPTASRTDALLAATSGAAFFLVILTGALCIIF</sequence>
<keyword evidence="7" id="KW-1185">Reference proteome</keyword>
<dbReference type="Pfam" id="PF00431">
    <property type="entry name" value="CUB"/>
    <property type="match status" value="1"/>
</dbReference>
<dbReference type="Ensembl" id="ENSLOCT00000003143.1">
    <property type="protein sequence ID" value="ENSLOCP00000003136.1"/>
    <property type="gene ID" value="ENSLOCG00000002672.1"/>
</dbReference>
<dbReference type="HOGENOM" id="CLU_054958_0_0_1"/>
<proteinExistence type="predicted"/>
<keyword evidence="4" id="KW-0812">Transmembrane</keyword>
<evidence type="ECO:0000259" key="5">
    <source>
        <dbReference type="PROSITE" id="PS01180"/>
    </source>
</evidence>
<dbReference type="PANTHER" id="PTHR46908:SF4">
    <property type="entry name" value="TUMOR NECROSIS FACTOR-INDUCIBLE GENE 6 PROTEIN"/>
    <property type="match status" value="1"/>
</dbReference>
<name>W5M428_LEPOC</name>
<dbReference type="EMBL" id="AHAT01028599">
    <property type="status" value="NOT_ANNOTATED_CDS"/>
    <property type="molecule type" value="Genomic_DNA"/>
</dbReference>
<dbReference type="InterPro" id="IPR000859">
    <property type="entry name" value="CUB_dom"/>
</dbReference>
<dbReference type="InterPro" id="IPR035914">
    <property type="entry name" value="Sperma_CUB_dom_sf"/>
</dbReference>
<dbReference type="eggNOG" id="ENOG502QT4S">
    <property type="taxonomic scope" value="Eukaryota"/>
</dbReference>
<reference evidence="6" key="2">
    <citation type="submission" date="2025-08" db="UniProtKB">
        <authorList>
            <consortium name="Ensembl"/>
        </authorList>
    </citation>
    <scope>IDENTIFICATION</scope>
</reference>
<keyword evidence="1" id="KW-1015">Disulfide bond</keyword>
<evidence type="ECO:0000256" key="4">
    <source>
        <dbReference type="SAM" id="Phobius"/>
    </source>
</evidence>